<keyword evidence="7" id="KW-0998">Cell outer membrane</keyword>
<comment type="similarity">
    <text evidence="2">Belongs to the OmpP1/FadL family.</text>
</comment>
<dbReference type="RefSeq" id="WP_176621679.1">
    <property type="nucleotide sequence ID" value="NZ_JABXXQ010000006.1"/>
</dbReference>
<keyword evidence="6" id="KW-0472">Membrane</keyword>
<sequence length="440" mass="47108">MSSAAIRILRRATFLATTSLTLAALAPSAMASGLALRDTDPATTANAYIGGVSRASDASTAYLNPAGMAWLDDNEMETTVTYVHPSSRFRDGYGSGGLSGVVSGATSASAIDPAVTGSAFGVFKLGDRWRIGYGFTTPYGERADYPSNWVGRYNSLVTSLTDYNLSAAVSYKVNSHLSLGFGPQMNFLEGRFTEALDLGALTADPLNQTIGAISGNGFGFGYYAGLIYRFDDRTQFGVTYRSRTTVNLSGKQKITSSDAIINNPLLHPVFVSQSGHVAAEVTLPDTVTFGLTHWFSPRLAVMAEAQWTHWSLLPQLTFHSDAVANSSIAVGWKNTWMGGVGALYKLTPALGLRGGFSYDQSPSTYANRISRTPDTSRYMLAGGVEYRMTRGLTLNAAYAHLFTPDGRINETDSSLIGSHTVTGIYKNKADVVSVGMITHF</sequence>
<dbReference type="PANTHER" id="PTHR35093">
    <property type="entry name" value="OUTER MEMBRANE PROTEIN NMB0088-RELATED"/>
    <property type="match status" value="1"/>
</dbReference>
<proteinExistence type="inferred from homology"/>
<comment type="subcellular location">
    <subcellularLocation>
        <location evidence="1">Cell outer membrane</location>
        <topology evidence="1">Multi-pass membrane protein</topology>
    </subcellularLocation>
</comment>
<evidence type="ECO:0000256" key="3">
    <source>
        <dbReference type="ARBA" id="ARBA00022452"/>
    </source>
</evidence>
<evidence type="ECO:0000313" key="10">
    <source>
        <dbReference type="EMBL" id="NVN28944.1"/>
    </source>
</evidence>
<keyword evidence="4" id="KW-0812">Transmembrane</keyword>
<dbReference type="EMBL" id="JABXXQ010000006">
    <property type="protein sequence ID" value="NVN28944.1"/>
    <property type="molecule type" value="Genomic_DNA"/>
</dbReference>
<dbReference type="EMBL" id="JACHXV010000010">
    <property type="protein sequence ID" value="MBB3174671.1"/>
    <property type="molecule type" value="Genomic_DNA"/>
</dbReference>
<evidence type="ECO:0000256" key="2">
    <source>
        <dbReference type="ARBA" id="ARBA00008163"/>
    </source>
</evidence>
<reference evidence="9 11" key="2">
    <citation type="submission" date="2020-08" db="EMBL/GenBank/DDBJ databases">
        <title>Genomic Encyclopedia of Type Strains, Phase III (KMG-III): the genomes of soil and plant-associated and newly described type strains.</title>
        <authorList>
            <person name="Whitman W."/>
        </authorList>
    </citation>
    <scope>NUCLEOTIDE SEQUENCE [LARGE SCALE GENOMIC DNA]</scope>
    <source>
        <strain evidence="9 11">CECT 8088</strain>
    </source>
</reference>
<dbReference type="Proteomes" id="UP000557688">
    <property type="component" value="Unassembled WGS sequence"/>
</dbReference>
<dbReference type="Gene3D" id="2.40.160.60">
    <property type="entry name" value="Outer membrane protein transport protein (OMPP1/FadL/TodX)"/>
    <property type="match status" value="1"/>
</dbReference>
<evidence type="ECO:0000256" key="8">
    <source>
        <dbReference type="SAM" id="SignalP"/>
    </source>
</evidence>
<feature type="signal peptide" evidence="8">
    <location>
        <begin position="1"/>
        <end position="31"/>
    </location>
</feature>
<accession>A0A839V5E7</accession>
<keyword evidence="3" id="KW-1134">Transmembrane beta strand</keyword>
<evidence type="ECO:0000256" key="5">
    <source>
        <dbReference type="ARBA" id="ARBA00022729"/>
    </source>
</evidence>
<organism evidence="9 11">
    <name type="scientific">Endobacter medicaginis</name>
    <dbReference type="NCBI Taxonomy" id="1181271"/>
    <lineage>
        <taxon>Bacteria</taxon>
        <taxon>Pseudomonadati</taxon>
        <taxon>Pseudomonadota</taxon>
        <taxon>Alphaproteobacteria</taxon>
        <taxon>Acetobacterales</taxon>
        <taxon>Acetobacteraceae</taxon>
        <taxon>Endobacter</taxon>
    </lineage>
</organism>
<evidence type="ECO:0000256" key="6">
    <source>
        <dbReference type="ARBA" id="ARBA00023136"/>
    </source>
</evidence>
<dbReference type="PANTHER" id="PTHR35093:SF8">
    <property type="entry name" value="OUTER MEMBRANE PROTEIN NMB0088-RELATED"/>
    <property type="match status" value="1"/>
</dbReference>
<evidence type="ECO:0000256" key="4">
    <source>
        <dbReference type="ARBA" id="ARBA00022692"/>
    </source>
</evidence>
<dbReference type="AlphaFoldDB" id="A0A839V5E7"/>
<keyword evidence="11" id="KW-1185">Reference proteome</keyword>
<reference evidence="10 12" key="1">
    <citation type="submission" date="2020-06" db="EMBL/GenBank/DDBJ databases">
        <title>Description of novel acetic acid bacteria.</title>
        <authorList>
            <person name="Sombolestani A."/>
        </authorList>
    </citation>
    <scope>NUCLEOTIDE SEQUENCE [LARGE SCALE GENOMIC DNA]</scope>
    <source>
        <strain evidence="10 12">LMG 26838</strain>
    </source>
</reference>
<gene>
    <name evidence="9" type="ORF">FHR90_002517</name>
    <name evidence="10" type="ORF">HUK83_01095</name>
</gene>
<dbReference type="InterPro" id="IPR005017">
    <property type="entry name" value="OMPP1/FadL/TodX"/>
</dbReference>
<dbReference type="Pfam" id="PF03349">
    <property type="entry name" value="Toluene_X"/>
    <property type="match status" value="1"/>
</dbReference>
<feature type="chain" id="PRO_5036418330" evidence="8">
    <location>
        <begin position="32"/>
        <end position="440"/>
    </location>
</feature>
<dbReference type="GO" id="GO:0015483">
    <property type="term" value="F:long-chain fatty acid transporting porin activity"/>
    <property type="evidence" value="ECO:0007669"/>
    <property type="project" value="TreeGrafter"/>
</dbReference>
<dbReference type="Proteomes" id="UP000565205">
    <property type="component" value="Unassembled WGS sequence"/>
</dbReference>
<dbReference type="GO" id="GO:0009279">
    <property type="term" value="C:cell outer membrane"/>
    <property type="evidence" value="ECO:0007669"/>
    <property type="project" value="UniProtKB-SubCell"/>
</dbReference>
<evidence type="ECO:0000256" key="1">
    <source>
        <dbReference type="ARBA" id="ARBA00004571"/>
    </source>
</evidence>
<comment type="caution">
    <text evidence="9">The sequence shown here is derived from an EMBL/GenBank/DDBJ whole genome shotgun (WGS) entry which is preliminary data.</text>
</comment>
<evidence type="ECO:0000313" key="11">
    <source>
        <dbReference type="Proteomes" id="UP000557688"/>
    </source>
</evidence>
<evidence type="ECO:0000256" key="7">
    <source>
        <dbReference type="ARBA" id="ARBA00023237"/>
    </source>
</evidence>
<protein>
    <submittedName>
        <fullName evidence="9">Long-chain fatty acid transport protein</fullName>
    </submittedName>
    <submittedName>
        <fullName evidence="10">Outer membrane protein transport protein</fullName>
    </submittedName>
</protein>
<dbReference type="SUPFAM" id="SSF56935">
    <property type="entry name" value="Porins"/>
    <property type="match status" value="1"/>
</dbReference>
<evidence type="ECO:0000313" key="12">
    <source>
        <dbReference type="Proteomes" id="UP000565205"/>
    </source>
</evidence>
<keyword evidence="5 8" id="KW-0732">Signal</keyword>
<name>A0A839V5E7_9PROT</name>
<evidence type="ECO:0000313" key="9">
    <source>
        <dbReference type="EMBL" id="MBB3174671.1"/>
    </source>
</evidence>